<keyword evidence="4 6" id="KW-0067">ATP-binding</keyword>
<keyword evidence="3" id="KW-0547">Nucleotide-binding</keyword>
<organism evidence="6 7">
    <name type="scientific">Paeniglutamicibacter psychrophenolicus</name>
    <dbReference type="NCBI Taxonomy" id="257454"/>
    <lineage>
        <taxon>Bacteria</taxon>
        <taxon>Bacillati</taxon>
        <taxon>Actinomycetota</taxon>
        <taxon>Actinomycetes</taxon>
        <taxon>Micrococcales</taxon>
        <taxon>Micrococcaceae</taxon>
        <taxon>Paeniglutamicibacter</taxon>
    </lineage>
</organism>
<accession>A0ABS4WFU7</accession>
<keyword evidence="2" id="KW-0813">Transport</keyword>
<evidence type="ECO:0000259" key="5">
    <source>
        <dbReference type="PROSITE" id="PS50893"/>
    </source>
</evidence>
<protein>
    <submittedName>
        <fullName evidence="6">Biotin transport system ATP-binding protein</fullName>
        <ecNumber evidence="6">3.6.3.-</ecNumber>
    </submittedName>
</protein>
<keyword evidence="7" id="KW-1185">Reference proteome</keyword>
<dbReference type="EMBL" id="JAGIOE010000001">
    <property type="protein sequence ID" value="MBP2375073.1"/>
    <property type="molecule type" value="Genomic_DNA"/>
</dbReference>
<evidence type="ECO:0000313" key="6">
    <source>
        <dbReference type="EMBL" id="MBP2375073.1"/>
    </source>
</evidence>
<proteinExistence type="inferred from homology"/>
<dbReference type="EC" id="3.6.3.-" evidence="6"/>
<dbReference type="SUPFAM" id="SSF52540">
    <property type="entry name" value="P-loop containing nucleoside triphosphate hydrolases"/>
    <property type="match status" value="1"/>
</dbReference>
<dbReference type="GO" id="GO:0016787">
    <property type="term" value="F:hydrolase activity"/>
    <property type="evidence" value="ECO:0007669"/>
    <property type="project" value="UniProtKB-KW"/>
</dbReference>
<gene>
    <name evidence="6" type="ORF">JOF46_002985</name>
</gene>
<name>A0ABS4WFU7_9MICC</name>
<dbReference type="Gene3D" id="3.40.50.300">
    <property type="entry name" value="P-loop containing nucleotide triphosphate hydrolases"/>
    <property type="match status" value="1"/>
</dbReference>
<keyword evidence="6" id="KW-0378">Hydrolase</keyword>
<dbReference type="InterPro" id="IPR027417">
    <property type="entry name" value="P-loop_NTPase"/>
</dbReference>
<evidence type="ECO:0000256" key="1">
    <source>
        <dbReference type="ARBA" id="ARBA00005417"/>
    </source>
</evidence>
<dbReference type="PANTHER" id="PTHR43553">
    <property type="entry name" value="HEAVY METAL TRANSPORTER"/>
    <property type="match status" value="1"/>
</dbReference>
<dbReference type="Proteomes" id="UP000766570">
    <property type="component" value="Unassembled WGS sequence"/>
</dbReference>
<dbReference type="InterPro" id="IPR003593">
    <property type="entry name" value="AAA+_ATPase"/>
</dbReference>
<comment type="caution">
    <text evidence="6">The sequence shown here is derived from an EMBL/GenBank/DDBJ whole genome shotgun (WGS) entry which is preliminary data.</text>
</comment>
<dbReference type="InterPro" id="IPR003439">
    <property type="entry name" value="ABC_transporter-like_ATP-bd"/>
</dbReference>
<dbReference type="RefSeq" id="WP_209908334.1">
    <property type="nucleotide sequence ID" value="NZ_BAAAMI010000008.1"/>
</dbReference>
<evidence type="ECO:0000256" key="2">
    <source>
        <dbReference type="ARBA" id="ARBA00022448"/>
    </source>
</evidence>
<feature type="domain" description="ABC transporter" evidence="5">
    <location>
        <begin position="2"/>
        <end position="235"/>
    </location>
</feature>
<reference evidence="6 7" key="1">
    <citation type="submission" date="2021-03" db="EMBL/GenBank/DDBJ databases">
        <title>Sequencing the genomes of 1000 actinobacteria strains.</title>
        <authorList>
            <person name="Klenk H.-P."/>
        </authorList>
    </citation>
    <scope>NUCLEOTIDE SEQUENCE [LARGE SCALE GENOMIC DNA]</scope>
    <source>
        <strain evidence="6 7">DSM 15454</strain>
    </source>
</reference>
<dbReference type="PROSITE" id="PS00211">
    <property type="entry name" value="ABC_TRANSPORTER_1"/>
    <property type="match status" value="1"/>
</dbReference>
<comment type="similarity">
    <text evidence="1">Belongs to the ABC transporter superfamily.</text>
</comment>
<dbReference type="PANTHER" id="PTHR43553:SF24">
    <property type="entry name" value="ENERGY-COUPLING FACTOR TRANSPORTER ATP-BINDING PROTEIN ECFA1"/>
    <property type="match status" value="1"/>
</dbReference>
<dbReference type="CDD" id="cd03225">
    <property type="entry name" value="ABC_cobalt_CbiO_domain1"/>
    <property type="match status" value="1"/>
</dbReference>
<evidence type="ECO:0000313" key="7">
    <source>
        <dbReference type="Proteomes" id="UP000766570"/>
    </source>
</evidence>
<evidence type="ECO:0000256" key="3">
    <source>
        <dbReference type="ARBA" id="ARBA00022741"/>
    </source>
</evidence>
<dbReference type="Pfam" id="PF00005">
    <property type="entry name" value="ABC_tran"/>
    <property type="match status" value="1"/>
</dbReference>
<dbReference type="GO" id="GO:0005524">
    <property type="term" value="F:ATP binding"/>
    <property type="evidence" value="ECO:0007669"/>
    <property type="project" value="UniProtKB-KW"/>
</dbReference>
<dbReference type="PROSITE" id="PS50893">
    <property type="entry name" value="ABC_TRANSPORTER_2"/>
    <property type="match status" value="1"/>
</dbReference>
<evidence type="ECO:0000256" key="4">
    <source>
        <dbReference type="ARBA" id="ARBA00022840"/>
    </source>
</evidence>
<dbReference type="InterPro" id="IPR017871">
    <property type="entry name" value="ABC_transporter-like_CS"/>
</dbReference>
<dbReference type="SMART" id="SM00382">
    <property type="entry name" value="AAA"/>
    <property type="match status" value="1"/>
</dbReference>
<sequence length="237" mass="25020">MIRFNNAGLILPADDPTQQGRTVLEPCTLELAERRIAVIGANGSGKSTLLRMLNGLVSPSTGSVAVHGFDTVRQAKSVRQRVGFLFTDPLSQLVMPIVSEDVELSLKASHKDRGARAAAALHALAALGLEHLAQRSIYDLSGGERQLVALCSVLAAGQDILVADEPTTLLDLANNELLQATLGSLDQQVIYATHDLDFAAAADRALVVAGGKIAFDGPAHEAVAAYRWLVRHGSLAS</sequence>
<dbReference type="InterPro" id="IPR015856">
    <property type="entry name" value="ABC_transpr_CbiO/EcfA_su"/>
</dbReference>
<dbReference type="InterPro" id="IPR050095">
    <property type="entry name" value="ECF_ABC_transporter_ATP-bd"/>
</dbReference>